<proteinExistence type="predicted"/>
<dbReference type="KEGG" id="niy:FQ775_24180"/>
<evidence type="ECO:0000313" key="2">
    <source>
        <dbReference type="EMBL" id="QIS94612.1"/>
    </source>
</evidence>
<feature type="compositionally biased region" description="Polar residues" evidence="1">
    <location>
        <begin position="58"/>
        <end position="69"/>
    </location>
</feature>
<reference evidence="2" key="1">
    <citation type="submission" date="2020-04" db="EMBL/GenBank/DDBJ databases">
        <title>Nitratireductor sp. nov. isolated from mangrove soil.</title>
        <authorList>
            <person name="Ye Y."/>
        </authorList>
    </citation>
    <scope>NUCLEOTIDE SEQUENCE</scope>
    <source>
        <strain evidence="2">SY7</strain>
    </source>
</reference>
<evidence type="ECO:0000256" key="1">
    <source>
        <dbReference type="SAM" id="MobiDB-lite"/>
    </source>
</evidence>
<accession>A0A6H0DYI0</accession>
<dbReference type="EMBL" id="CP042301">
    <property type="protein sequence ID" value="QIS94612.1"/>
    <property type="molecule type" value="Genomic_DNA"/>
</dbReference>
<dbReference type="Proteomes" id="UP000321389">
    <property type="component" value="Chromosome"/>
</dbReference>
<organism evidence="2 3">
    <name type="scientific">Nitratireductor mangrovi</name>
    <dbReference type="NCBI Taxonomy" id="2599600"/>
    <lineage>
        <taxon>Bacteria</taxon>
        <taxon>Pseudomonadati</taxon>
        <taxon>Pseudomonadota</taxon>
        <taxon>Alphaproteobacteria</taxon>
        <taxon>Hyphomicrobiales</taxon>
        <taxon>Phyllobacteriaceae</taxon>
        <taxon>Nitratireductor</taxon>
    </lineage>
</organism>
<sequence length="147" mass="16178">MRPGAPAHLIVSLSELNKGERRRSPHFQAALHPVFPFHLAMYSRHARRNAAHVLVQTTGPNGPSATSLEYNRPHRGQPVPVFPRRADASKCLPMVKKFPWPALPPDRSSSLFNQIHAREPARRKGTTFPLAGNAPASQAAIFLGIEA</sequence>
<name>A0A6H0DYI0_9HYPH</name>
<evidence type="ECO:0000313" key="3">
    <source>
        <dbReference type="Proteomes" id="UP000321389"/>
    </source>
</evidence>
<keyword evidence="3" id="KW-1185">Reference proteome</keyword>
<protein>
    <submittedName>
        <fullName evidence="2">Uncharacterized protein</fullName>
    </submittedName>
</protein>
<gene>
    <name evidence="2" type="ORF">FQ775_24180</name>
</gene>
<feature type="region of interest" description="Disordered" evidence="1">
    <location>
        <begin position="58"/>
        <end position="79"/>
    </location>
</feature>
<dbReference type="AlphaFoldDB" id="A0A6H0DYI0"/>